<gene>
    <name evidence="5" type="ORF">GKE90_02695</name>
</gene>
<dbReference type="Pfam" id="PF12833">
    <property type="entry name" value="HTH_18"/>
    <property type="match status" value="1"/>
</dbReference>
<dbReference type="PANTHER" id="PTHR47893:SF1">
    <property type="entry name" value="REGULATORY PROTEIN PCHR"/>
    <property type="match status" value="1"/>
</dbReference>
<dbReference type="EMBL" id="WKPO01000002">
    <property type="protein sequence ID" value="MSB47610.1"/>
    <property type="molecule type" value="Genomic_DNA"/>
</dbReference>
<evidence type="ECO:0000256" key="3">
    <source>
        <dbReference type="ARBA" id="ARBA00023163"/>
    </source>
</evidence>
<dbReference type="PANTHER" id="PTHR47893">
    <property type="entry name" value="REGULATORY PROTEIN PCHR"/>
    <property type="match status" value="1"/>
</dbReference>
<dbReference type="GO" id="GO:0043565">
    <property type="term" value="F:sequence-specific DNA binding"/>
    <property type="evidence" value="ECO:0007669"/>
    <property type="project" value="InterPro"/>
</dbReference>
<keyword evidence="3" id="KW-0804">Transcription</keyword>
<dbReference type="SMART" id="SM00342">
    <property type="entry name" value="HTH_ARAC"/>
    <property type="match status" value="1"/>
</dbReference>
<keyword evidence="2" id="KW-0238">DNA-binding</keyword>
<reference evidence="5 6" key="1">
    <citation type="journal article" date="2019" name="Nat. Med.">
        <title>A library of human gut bacterial isolates paired with longitudinal multiomics data enables mechanistic microbiome research.</title>
        <authorList>
            <person name="Poyet M."/>
            <person name="Groussin M."/>
            <person name="Gibbons S.M."/>
            <person name="Avila-Pacheco J."/>
            <person name="Jiang X."/>
            <person name="Kearney S.M."/>
            <person name="Perrotta A.R."/>
            <person name="Berdy B."/>
            <person name="Zhao S."/>
            <person name="Lieberman T.D."/>
            <person name="Swanson P.K."/>
            <person name="Smith M."/>
            <person name="Roesemann S."/>
            <person name="Alexander J.E."/>
            <person name="Rich S.A."/>
            <person name="Livny J."/>
            <person name="Vlamakis H."/>
            <person name="Clish C."/>
            <person name="Bullock K."/>
            <person name="Deik A."/>
            <person name="Scott J."/>
            <person name="Pierce K.A."/>
            <person name="Xavier R.J."/>
            <person name="Alm E.J."/>
        </authorList>
    </citation>
    <scope>NUCLEOTIDE SEQUENCE [LARGE SCALE GENOMIC DNA]</scope>
    <source>
        <strain evidence="5 6">BIOML-A5</strain>
    </source>
</reference>
<comment type="caution">
    <text evidence="5">The sequence shown here is derived from an EMBL/GenBank/DDBJ whole genome shotgun (WGS) entry which is preliminary data.</text>
</comment>
<dbReference type="Proteomes" id="UP000429811">
    <property type="component" value="Unassembled WGS sequence"/>
</dbReference>
<dbReference type="PROSITE" id="PS00041">
    <property type="entry name" value="HTH_ARAC_FAMILY_1"/>
    <property type="match status" value="1"/>
</dbReference>
<dbReference type="PROSITE" id="PS01124">
    <property type="entry name" value="HTH_ARAC_FAMILY_2"/>
    <property type="match status" value="1"/>
</dbReference>
<evidence type="ECO:0000313" key="6">
    <source>
        <dbReference type="Proteomes" id="UP000429811"/>
    </source>
</evidence>
<evidence type="ECO:0000256" key="1">
    <source>
        <dbReference type="ARBA" id="ARBA00023015"/>
    </source>
</evidence>
<dbReference type="RefSeq" id="WP_105205753.1">
    <property type="nucleotide sequence ID" value="NZ_WKPO01000002.1"/>
</dbReference>
<sequence>MADVVDIPEFRAFYYTDDTPRQFYTLRRYEDESGAGEMHCYNIAPGIQLSFNELNLSSCFQPLNVQKDFLEINYCLEGGHEVEMVGGGITFLGEKDLSISGLYHDRQIIVNSRIPFNKYKGITILLELETAQTTLNDEFSRWRIDLQKIRTTLCPEGRVLLIKSKQKIDHIFTEILSVENQIRLPYYWLKILEILLLLSKLDNSYVEPPQQFTEKVSRRTQQVYQYIIENPFTQKNISEIAEIYGVSESSMKRCFKSISGASLGTFMKRKRMEAAAELLRSEPALSVGEIASLAGYENQGKFSGAFKSVYEMTPIAYRMKYS</sequence>
<name>A0A6I2RDI7_FLAPL</name>
<proteinExistence type="predicted"/>
<evidence type="ECO:0000256" key="2">
    <source>
        <dbReference type="ARBA" id="ARBA00023125"/>
    </source>
</evidence>
<dbReference type="Gene3D" id="1.10.10.60">
    <property type="entry name" value="Homeodomain-like"/>
    <property type="match status" value="1"/>
</dbReference>
<accession>A0A6I2RDI7</accession>
<evidence type="ECO:0000313" key="5">
    <source>
        <dbReference type="EMBL" id="MSB47610.1"/>
    </source>
</evidence>
<protein>
    <submittedName>
        <fullName evidence="5">Helix-turn-helix domain-containing protein</fullName>
    </submittedName>
</protein>
<dbReference type="InterPro" id="IPR009057">
    <property type="entry name" value="Homeodomain-like_sf"/>
</dbReference>
<dbReference type="InterPro" id="IPR018060">
    <property type="entry name" value="HTH_AraC"/>
</dbReference>
<dbReference type="AlphaFoldDB" id="A0A6I2RDI7"/>
<dbReference type="InterPro" id="IPR053142">
    <property type="entry name" value="PchR_regulatory_protein"/>
</dbReference>
<dbReference type="GO" id="GO:0003700">
    <property type="term" value="F:DNA-binding transcription factor activity"/>
    <property type="evidence" value="ECO:0007669"/>
    <property type="project" value="InterPro"/>
</dbReference>
<dbReference type="InterPro" id="IPR018062">
    <property type="entry name" value="HTH_AraC-typ_CS"/>
</dbReference>
<dbReference type="SUPFAM" id="SSF46689">
    <property type="entry name" value="Homeodomain-like"/>
    <property type="match status" value="2"/>
</dbReference>
<evidence type="ECO:0000259" key="4">
    <source>
        <dbReference type="PROSITE" id="PS01124"/>
    </source>
</evidence>
<keyword evidence="1" id="KW-0805">Transcription regulation</keyword>
<feature type="domain" description="HTH araC/xylS-type" evidence="4">
    <location>
        <begin position="221"/>
        <end position="320"/>
    </location>
</feature>
<organism evidence="5 6">
    <name type="scientific">Flavonifractor plautii</name>
    <name type="common">Fusobacterium plautii</name>
    <dbReference type="NCBI Taxonomy" id="292800"/>
    <lineage>
        <taxon>Bacteria</taxon>
        <taxon>Bacillati</taxon>
        <taxon>Bacillota</taxon>
        <taxon>Clostridia</taxon>
        <taxon>Eubacteriales</taxon>
        <taxon>Oscillospiraceae</taxon>
        <taxon>Flavonifractor</taxon>
    </lineage>
</organism>